<dbReference type="EMBL" id="KL584828">
    <property type="protein sequence ID" value="KEQ64866.1"/>
    <property type="molecule type" value="Genomic_DNA"/>
</dbReference>
<dbReference type="PROSITE" id="PS00059">
    <property type="entry name" value="ADH_ZINC"/>
    <property type="match status" value="1"/>
</dbReference>
<dbReference type="InterPro" id="IPR002328">
    <property type="entry name" value="ADH_Zn_CS"/>
</dbReference>
<evidence type="ECO:0000259" key="10">
    <source>
        <dbReference type="Pfam" id="PF08240"/>
    </source>
</evidence>
<dbReference type="RefSeq" id="XP_040881889.1">
    <property type="nucleotide sequence ID" value="XM_041020869.1"/>
</dbReference>
<dbReference type="GO" id="GO:0008270">
    <property type="term" value="F:zinc ion binding"/>
    <property type="evidence" value="ECO:0007669"/>
    <property type="project" value="InterPro"/>
</dbReference>
<evidence type="ECO:0000256" key="1">
    <source>
        <dbReference type="ARBA" id="ARBA00001947"/>
    </source>
</evidence>
<comment type="similarity">
    <text evidence="3 8">Belongs to the zinc-containing alcohol dehydrogenase family.</text>
</comment>
<evidence type="ECO:0000313" key="11">
    <source>
        <dbReference type="EMBL" id="KEQ64866.1"/>
    </source>
</evidence>
<dbReference type="SUPFAM" id="SSF50129">
    <property type="entry name" value="GroES-like"/>
    <property type="match status" value="1"/>
</dbReference>
<dbReference type="Gene3D" id="3.40.50.720">
    <property type="entry name" value="NAD(P)-binding Rossmann-like Domain"/>
    <property type="match status" value="1"/>
</dbReference>
<dbReference type="GO" id="GO:0006062">
    <property type="term" value="P:sorbitol catabolic process"/>
    <property type="evidence" value="ECO:0007669"/>
    <property type="project" value="TreeGrafter"/>
</dbReference>
<dbReference type="Gene3D" id="3.90.180.10">
    <property type="entry name" value="Medium-chain alcohol dehydrogenases, catalytic domain"/>
    <property type="match status" value="1"/>
</dbReference>
<dbReference type="GO" id="GO:0003939">
    <property type="term" value="F:L-iditol 2-dehydrogenase (NAD+) activity"/>
    <property type="evidence" value="ECO:0007669"/>
    <property type="project" value="TreeGrafter"/>
</dbReference>
<evidence type="ECO:0000313" key="12">
    <source>
        <dbReference type="Proteomes" id="UP000030672"/>
    </source>
</evidence>
<dbReference type="InterPro" id="IPR013149">
    <property type="entry name" value="ADH-like_C"/>
</dbReference>
<dbReference type="PANTHER" id="PTHR43161">
    <property type="entry name" value="SORBITOL DEHYDROGENASE"/>
    <property type="match status" value="1"/>
</dbReference>
<dbReference type="Pfam" id="PF08240">
    <property type="entry name" value="ADH_N"/>
    <property type="match status" value="1"/>
</dbReference>
<evidence type="ECO:0000259" key="9">
    <source>
        <dbReference type="Pfam" id="PF00107"/>
    </source>
</evidence>
<evidence type="ECO:0000256" key="7">
    <source>
        <dbReference type="ARBA" id="ARBA00023027"/>
    </source>
</evidence>
<feature type="domain" description="Alcohol dehydrogenase-like C-terminal" evidence="9">
    <location>
        <begin position="182"/>
        <end position="316"/>
    </location>
</feature>
<evidence type="ECO:0000256" key="8">
    <source>
        <dbReference type="RuleBase" id="RU361277"/>
    </source>
</evidence>
<dbReference type="Proteomes" id="UP000030672">
    <property type="component" value="Unassembled WGS sequence"/>
</dbReference>
<reference evidence="11 12" key="1">
    <citation type="journal article" date="2014" name="BMC Genomics">
        <title>Genome sequencing of four Aureobasidium pullulans varieties: biotechnological potential, stress tolerance, and description of new species.</title>
        <authorList>
            <person name="Gostin Ar C."/>
            <person name="Ohm R.A."/>
            <person name="Kogej T."/>
            <person name="Sonjak S."/>
            <person name="Turk M."/>
            <person name="Zajc J."/>
            <person name="Zalar P."/>
            <person name="Grube M."/>
            <person name="Sun H."/>
            <person name="Han J."/>
            <person name="Sharma A."/>
            <person name="Chiniquy J."/>
            <person name="Ngan C.Y."/>
            <person name="Lipzen A."/>
            <person name="Barry K."/>
            <person name="Grigoriev I.V."/>
            <person name="Gunde-Cimerman N."/>
        </authorList>
    </citation>
    <scope>NUCLEOTIDE SEQUENCE [LARGE SCALE GENOMIC DNA]</scope>
    <source>
        <strain evidence="11 12">CBS 110374</strain>
    </source>
</reference>
<dbReference type="Pfam" id="PF00107">
    <property type="entry name" value="ADH_zinc_N"/>
    <property type="match status" value="1"/>
</dbReference>
<dbReference type="GeneID" id="63914242"/>
<comment type="cofactor">
    <cofactor evidence="1 8">
        <name>Zn(2+)</name>
        <dbReference type="ChEBI" id="CHEBI:29105"/>
    </cofactor>
</comment>
<evidence type="ECO:0000256" key="5">
    <source>
        <dbReference type="ARBA" id="ARBA00022833"/>
    </source>
</evidence>
<dbReference type="InterPro" id="IPR045306">
    <property type="entry name" value="SDH-like"/>
</dbReference>
<feature type="domain" description="Alcohol dehydrogenase-like N-terminal" evidence="10">
    <location>
        <begin position="31"/>
        <end position="144"/>
    </location>
</feature>
<dbReference type="HOGENOM" id="CLU_026673_11_5_1"/>
<keyword evidence="6" id="KW-0560">Oxidoreductase</keyword>
<evidence type="ECO:0000256" key="6">
    <source>
        <dbReference type="ARBA" id="ARBA00023002"/>
    </source>
</evidence>
<sequence>MAPIHKTNPSLQVTADHQIKMAEAPIEQPGHGEVLLHIKCTGICGSDIHFWKTGRIGPLVVESDCILGHEASGVVLKLGEGVEGLAVGDRVAVEPGMPCENCWLCREGRYNLCEDVKFSGVWPYHGTLQRFKVHAAKWLHKIPEDVSFAEGALLEPLSVVLHGIRRAGLTLGRGAVICGAGPIGLIALLSSRASGAHPLVITDLEPKRLAFAKKLVPECETYQVQKDLSPEDNAKSIRKLFGESEYGCPETVLECTGVESSIVTAAFAVRRGGTVMVIGVGRPVVNNIPFMHMSLGEINLKFINRYTDTWPAGIAAVKGKLMDLKPLVSHVFALDEAVDAMHICADLSQGSIKVQIVDDVEIKPEDVE</sequence>
<organism evidence="11 12">
    <name type="scientific">Aureobasidium melanogenum (strain CBS 110374)</name>
    <name type="common">Aureobasidium pullulans var. melanogenum</name>
    <dbReference type="NCBI Taxonomy" id="1043003"/>
    <lineage>
        <taxon>Eukaryota</taxon>
        <taxon>Fungi</taxon>
        <taxon>Dikarya</taxon>
        <taxon>Ascomycota</taxon>
        <taxon>Pezizomycotina</taxon>
        <taxon>Dothideomycetes</taxon>
        <taxon>Dothideomycetidae</taxon>
        <taxon>Dothideales</taxon>
        <taxon>Saccotheciaceae</taxon>
        <taxon>Aureobasidium</taxon>
    </lineage>
</organism>
<evidence type="ECO:0000256" key="2">
    <source>
        <dbReference type="ARBA" id="ARBA00004921"/>
    </source>
</evidence>
<comment type="pathway">
    <text evidence="2">Carbohydrate degradation.</text>
</comment>
<keyword evidence="5 8" id="KW-0862">Zinc</keyword>
<keyword evidence="12" id="KW-1185">Reference proteome</keyword>
<dbReference type="FunFam" id="3.40.50.720:FF:000068">
    <property type="entry name" value="Sorbitol dehydrogenase"/>
    <property type="match status" value="1"/>
</dbReference>
<dbReference type="STRING" id="1043003.A0A074WQZ0"/>
<dbReference type="InterPro" id="IPR013154">
    <property type="entry name" value="ADH-like_N"/>
</dbReference>
<name>A0A074WQZ0_AURM1</name>
<keyword evidence="4 8" id="KW-0479">Metal-binding</keyword>
<proteinExistence type="inferred from homology"/>
<keyword evidence="7" id="KW-0520">NAD</keyword>
<evidence type="ECO:0000256" key="3">
    <source>
        <dbReference type="ARBA" id="ARBA00008072"/>
    </source>
</evidence>
<accession>A0A074WQZ0</accession>
<evidence type="ECO:0000256" key="4">
    <source>
        <dbReference type="ARBA" id="ARBA00022723"/>
    </source>
</evidence>
<dbReference type="PANTHER" id="PTHR43161:SF4">
    <property type="entry name" value="D-XYLULOSE REDUCTASE"/>
    <property type="match status" value="1"/>
</dbReference>
<dbReference type="AlphaFoldDB" id="A0A074WQZ0"/>
<dbReference type="CDD" id="cd05285">
    <property type="entry name" value="sorbitol_DH"/>
    <property type="match status" value="1"/>
</dbReference>
<dbReference type="InterPro" id="IPR011032">
    <property type="entry name" value="GroES-like_sf"/>
</dbReference>
<dbReference type="SUPFAM" id="SSF51735">
    <property type="entry name" value="NAD(P)-binding Rossmann-fold domains"/>
    <property type="match status" value="1"/>
</dbReference>
<gene>
    <name evidence="11" type="ORF">M437DRAFT_44188</name>
</gene>
<protein>
    <submittedName>
        <fullName evidence="11">Sorbitol dehydrogenase</fullName>
    </submittedName>
</protein>
<dbReference type="InterPro" id="IPR036291">
    <property type="entry name" value="NAD(P)-bd_dom_sf"/>
</dbReference>